<keyword evidence="7" id="KW-0963">Cytoplasm</keyword>
<sequence>MADPLVLPQDADLLQRVLRVKLSPSEHPAPPGPLVALPGLAAELAAEQAAADAAAAGGGAADLAGALARRWSEMGQRRSLVDRAIMSLLSEAADEGTHAAPVVDRLAACYGRGLEERRRLAGLKAGPPAGSLELCEYILELCVSYSAMGLTNPQLFPQPLAAQRAGPVRLADMLEAEMSGGAALPSGFIVRLAEHASAEGSLDELASPLLRSVSERMSTNASILLPSFALPLKVLVALLEAKPMRLAFVRDARFQPTAPIVPTLPPQLAAYAAQLAQRTAGAAGGGPNGRVYEESLLGPFFKPSGFPPESVAEAVAAGGPQASVAQQLFANASKGSRAQLESSMTTLRLASASLAQGTHAALQALLKCKEAQQPLFAWIAGAISANTERAKDWYAHGQAPSADLASLGFVYNLARCLLKLTDPFADHASPHAAKIDGTFLLSKHRFDTSSETKLLATEAALMHWLDPRNQDAADRYLRHMAREGDGPPAAGLAGGDGAAACSGGDGTCAAADGGGAEDELALEVSASFGTISEFFFLALRALRVSAVPAFKRLGQIETQAHRIYVELRRATKAGDPPDALRVLDDELDKLTARRLCFEAHLCDREMSGAALRLYLLTMAWLLRLVAEGQGAAAGGPKAPDGAPAPPGLAGALPLPTLPLHKHVPRVFAAQPEHLMEDAVLWVKWIGRYEPETLDGLSEQQLALLLTFCVVFLGEKGYVNNPYLRAHLTEVLSLFVPHKERAPASAHGRMAAALASHHLARRYLSRYLMAFFVDTEYLGSHTAFHDKFTYRHHIALILEHLWTLPDFKASVVEAATGSDSDRFVRFTNFILNDTIFCMDEALRKLAKIREVELLQRDSAAWAALTDDERKDKLTELRTAEDSGGYYMQLANEIVHMLNYLSTEPLLVAALMRDELVQRLAVMLNSFLLKLVGPQSIQLKVADFEKYHFDPRALLGEIGQIYAHCAPRAEFAPAIVADQRCYRPELFRKAFSKVLRFQLSEGELATFGAFMAQCQALQSEASQLEEDLGEPPDEFLCAITFEVMKDPVLLPASGVHADRAAILRHLLSDPTDPFNRTSLTVEQLVPAPELQQQIRDWRTQRIAAARAAAAAGGGGGDGAAGAGAPSGADPMCVDG</sequence>
<dbReference type="InterPro" id="IPR013083">
    <property type="entry name" value="Znf_RING/FYVE/PHD"/>
</dbReference>
<dbReference type="PANTHER" id="PTHR13931">
    <property type="entry name" value="UBIQUITINATION FACTOR E4"/>
    <property type="match status" value="1"/>
</dbReference>
<evidence type="ECO:0000256" key="1">
    <source>
        <dbReference type="ARBA" id="ARBA00000900"/>
    </source>
</evidence>
<dbReference type="GO" id="GO:0006511">
    <property type="term" value="P:ubiquitin-dependent protein catabolic process"/>
    <property type="evidence" value="ECO:0007669"/>
    <property type="project" value="InterPro"/>
</dbReference>
<gene>
    <name evidence="13" type="ORF">KFE25_004762</name>
</gene>
<evidence type="ECO:0000313" key="13">
    <source>
        <dbReference type="EMBL" id="KAG8462786.1"/>
    </source>
</evidence>
<proteinExistence type="inferred from homology"/>
<comment type="caution">
    <text evidence="13">The sequence shown here is derived from an EMBL/GenBank/DDBJ whole genome shotgun (WGS) entry which is preliminary data.</text>
</comment>
<dbReference type="OrthoDB" id="20295at2759"/>
<feature type="domain" description="U-box" evidence="12">
    <location>
        <begin position="1028"/>
        <end position="1102"/>
    </location>
</feature>
<name>A0A8J6C9B0_DIALT</name>
<dbReference type="GO" id="GO:0000151">
    <property type="term" value="C:ubiquitin ligase complex"/>
    <property type="evidence" value="ECO:0007669"/>
    <property type="project" value="InterPro"/>
</dbReference>
<evidence type="ECO:0000256" key="11">
    <source>
        <dbReference type="SAM" id="MobiDB-lite"/>
    </source>
</evidence>
<dbReference type="GO" id="GO:0034450">
    <property type="term" value="F:ubiquitin-ubiquitin ligase activity"/>
    <property type="evidence" value="ECO:0007669"/>
    <property type="project" value="InterPro"/>
</dbReference>
<feature type="region of interest" description="Disordered" evidence="11">
    <location>
        <begin position="1108"/>
        <end position="1133"/>
    </location>
</feature>
<dbReference type="PROSITE" id="PS51698">
    <property type="entry name" value="U_BOX"/>
    <property type="match status" value="1"/>
</dbReference>
<keyword evidence="8" id="KW-0808">Transferase</keyword>
<feature type="compositionally biased region" description="Gly residues" evidence="11">
    <location>
        <begin position="1109"/>
        <end position="1119"/>
    </location>
</feature>
<dbReference type="Pfam" id="PF04564">
    <property type="entry name" value="U-box"/>
    <property type="match status" value="1"/>
</dbReference>
<dbReference type="InterPro" id="IPR019474">
    <property type="entry name" value="Ub_conjug_fac_E4_core"/>
</dbReference>
<evidence type="ECO:0000256" key="8">
    <source>
        <dbReference type="ARBA" id="ARBA00022679"/>
    </source>
</evidence>
<accession>A0A8J6C9B0</accession>
<dbReference type="GO" id="GO:0036503">
    <property type="term" value="P:ERAD pathway"/>
    <property type="evidence" value="ECO:0007669"/>
    <property type="project" value="InterPro"/>
</dbReference>
<comment type="subcellular location">
    <subcellularLocation>
        <location evidence="3">Cytoplasm</location>
    </subcellularLocation>
    <subcellularLocation>
        <location evidence="2">Nucleus</location>
    </subcellularLocation>
</comment>
<evidence type="ECO:0000313" key="14">
    <source>
        <dbReference type="Proteomes" id="UP000751190"/>
    </source>
</evidence>
<comment type="catalytic activity">
    <reaction evidence="1">
        <text>S-ubiquitinyl-[E2 ubiquitin-conjugating enzyme]-L-cysteine + [acceptor protein]-L-lysine = [E2 ubiquitin-conjugating enzyme]-L-cysteine + N(6)-ubiquitinyl-[acceptor protein]-L-lysine.</text>
        <dbReference type="EC" id="2.3.2.27"/>
    </reaction>
</comment>
<organism evidence="13 14">
    <name type="scientific">Diacronema lutheri</name>
    <name type="common">Unicellular marine alga</name>
    <name type="synonym">Monochrysis lutheri</name>
    <dbReference type="NCBI Taxonomy" id="2081491"/>
    <lineage>
        <taxon>Eukaryota</taxon>
        <taxon>Haptista</taxon>
        <taxon>Haptophyta</taxon>
        <taxon>Pavlovophyceae</taxon>
        <taxon>Pavlovales</taxon>
        <taxon>Pavlovaceae</taxon>
        <taxon>Diacronema</taxon>
    </lineage>
</organism>
<dbReference type="Proteomes" id="UP000751190">
    <property type="component" value="Unassembled WGS sequence"/>
</dbReference>
<dbReference type="OMA" id="WLTEIAM"/>
<dbReference type="SUPFAM" id="SSF57850">
    <property type="entry name" value="RING/U-box"/>
    <property type="match status" value="1"/>
</dbReference>
<comment type="pathway">
    <text evidence="4">Protein modification; protein ubiquitination.</text>
</comment>
<dbReference type="EMBL" id="JAGTXO010000019">
    <property type="protein sequence ID" value="KAG8462786.1"/>
    <property type="molecule type" value="Genomic_DNA"/>
</dbReference>
<evidence type="ECO:0000256" key="4">
    <source>
        <dbReference type="ARBA" id="ARBA00004906"/>
    </source>
</evidence>
<dbReference type="InterPro" id="IPR003613">
    <property type="entry name" value="Ubox_domain"/>
</dbReference>
<evidence type="ECO:0000256" key="6">
    <source>
        <dbReference type="ARBA" id="ARBA00012483"/>
    </source>
</evidence>
<dbReference type="AlphaFoldDB" id="A0A8J6C9B0"/>
<dbReference type="SMART" id="SM00504">
    <property type="entry name" value="Ubox"/>
    <property type="match status" value="1"/>
</dbReference>
<comment type="similarity">
    <text evidence="5">Belongs to the ubiquitin conjugation factor E4 family.</text>
</comment>
<dbReference type="InterPro" id="IPR045132">
    <property type="entry name" value="UBE4"/>
</dbReference>
<dbReference type="GO" id="GO:0005737">
    <property type="term" value="C:cytoplasm"/>
    <property type="evidence" value="ECO:0007669"/>
    <property type="project" value="UniProtKB-SubCell"/>
</dbReference>
<keyword evidence="10" id="KW-0539">Nucleus</keyword>
<keyword evidence="9" id="KW-0833">Ubl conjugation pathway</keyword>
<reference evidence="13" key="1">
    <citation type="submission" date="2021-05" db="EMBL/GenBank/DDBJ databases">
        <title>The genome of the haptophyte Pavlova lutheri (Diacronema luteri, Pavlovales) - a model for lipid biosynthesis in eukaryotic algae.</title>
        <authorList>
            <person name="Hulatt C.J."/>
            <person name="Posewitz M.C."/>
        </authorList>
    </citation>
    <scope>NUCLEOTIDE SEQUENCE</scope>
    <source>
        <strain evidence="13">NIVA-4/92</strain>
    </source>
</reference>
<keyword evidence="14" id="KW-1185">Reference proteome</keyword>
<evidence type="ECO:0000256" key="9">
    <source>
        <dbReference type="ARBA" id="ARBA00022786"/>
    </source>
</evidence>
<dbReference type="Pfam" id="PF10408">
    <property type="entry name" value="Ufd2P_core"/>
    <property type="match status" value="1"/>
</dbReference>
<evidence type="ECO:0000256" key="2">
    <source>
        <dbReference type="ARBA" id="ARBA00004123"/>
    </source>
</evidence>
<evidence type="ECO:0000256" key="3">
    <source>
        <dbReference type="ARBA" id="ARBA00004496"/>
    </source>
</evidence>
<evidence type="ECO:0000256" key="7">
    <source>
        <dbReference type="ARBA" id="ARBA00022490"/>
    </source>
</evidence>
<dbReference type="UniPathway" id="UPA00143"/>
<dbReference type="EC" id="2.3.2.27" evidence="6"/>
<dbReference type="GO" id="GO:0000209">
    <property type="term" value="P:protein polyubiquitination"/>
    <property type="evidence" value="ECO:0007669"/>
    <property type="project" value="TreeGrafter"/>
</dbReference>
<protein>
    <recommendedName>
        <fullName evidence="6">RING-type E3 ubiquitin transferase</fullName>
        <ecNumber evidence="6">2.3.2.27</ecNumber>
    </recommendedName>
</protein>
<dbReference type="Gene3D" id="3.30.40.10">
    <property type="entry name" value="Zinc/RING finger domain, C3HC4 (zinc finger)"/>
    <property type="match status" value="1"/>
</dbReference>
<evidence type="ECO:0000256" key="5">
    <source>
        <dbReference type="ARBA" id="ARBA00007434"/>
    </source>
</evidence>
<dbReference type="FunFam" id="3.30.40.10:FF:000055">
    <property type="entry name" value="Ubiquitin conjugation factor e4 a"/>
    <property type="match status" value="1"/>
</dbReference>
<dbReference type="GO" id="GO:0005634">
    <property type="term" value="C:nucleus"/>
    <property type="evidence" value="ECO:0007669"/>
    <property type="project" value="UniProtKB-SubCell"/>
</dbReference>
<dbReference type="PANTHER" id="PTHR13931:SF2">
    <property type="entry name" value="UBIQUITIN CONJUGATION FACTOR E4 B"/>
    <property type="match status" value="1"/>
</dbReference>
<evidence type="ECO:0000259" key="12">
    <source>
        <dbReference type="PROSITE" id="PS51698"/>
    </source>
</evidence>
<evidence type="ECO:0000256" key="10">
    <source>
        <dbReference type="ARBA" id="ARBA00023242"/>
    </source>
</evidence>